<comment type="similarity">
    <text evidence="2">Belongs to the outer membrane factor (OMF) (TC 1.B.17) family.</text>
</comment>
<dbReference type="GO" id="GO:1990281">
    <property type="term" value="C:efflux pump complex"/>
    <property type="evidence" value="ECO:0007669"/>
    <property type="project" value="TreeGrafter"/>
</dbReference>
<feature type="coiled-coil region" evidence="8">
    <location>
        <begin position="383"/>
        <end position="410"/>
    </location>
</feature>
<evidence type="ECO:0000256" key="6">
    <source>
        <dbReference type="ARBA" id="ARBA00023136"/>
    </source>
</evidence>
<evidence type="ECO:0000256" key="3">
    <source>
        <dbReference type="ARBA" id="ARBA00022448"/>
    </source>
</evidence>
<accession>A0A1G7U8V3</accession>
<dbReference type="InterPro" id="IPR051906">
    <property type="entry name" value="TolC-like"/>
</dbReference>
<evidence type="ECO:0000256" key="4">
    <source>
        <dbReference type="ARBA" id="ARBA00022452"/>
    </source>
</evidence>
<evidence type="ECO:0000256" key="8">
    <source>
        <dbReference type="SAM" id="Coils"/>
    </source>
</evidence>
<evidence type="ECO:0000256" key="2">
    <source>
        <dbReference type="ARBA" id="ARBA00007613"/>
    </source>
</evidence>
<evidence type="ECO:0000313" key="10">
    <source>
        <dbReference type="Proteomes" id="UP000198641"/>
    </source>
</evidence>
<dbReference type="GO" id="GO:0015288">
    <property type="term" value="F:porin activity"/>
    <property type="evidence" value="ECO:0007669"/>
    <property type="project" value="TreeGrafter"/>
</dbReference>
<keyword evidence="8" id="KW-0175">Coiled coil</keyword>
<dbReference type="Pfam" id="PF02321">
    <property type="entry name" value="OEP"/>
    <property type="match status" value="2"/>
</dbReference>
<comment type="subcellular location">
    <subcellularLocation>
        <location evidence="1">Cell outer membrane</location>
    </subcellularLocation>
</comment>
<dbReference type="PANTHER" id="PTHR30026:SF20">
    <property type="entry name" value="OUTER MEMBRANE PROTEIN TOLC"/>
    <property type="match status" value="1"/>
</dbReference>
<keyword evidence="7" id="KW-0998">Cell outer membrane</keyword>
<dbReference type="PANTHER" id="PTHR30026">
    <property type="entry name" value="OUTER MEMBRANE PROTEIN TOLC"/>
    <property type="match status" value="1"/>
</dbReference>
<dbReference type="SUPFAM" id="SSF56954">
    <property type="entry name" value="Outer membrane efflux proteins (OEP)"/>
    <property type="match status" value="1"/>
</dbReference>
<name>A0A1G7U8V3_9GAMM</name>
<dbReference type="Gene3D" id="1.20.1600.10">
    <property type="entry name" value="Outer membrane efflux proteins (OEP)"/>
    <property type="match status" value="1"/>
</dbReference>
<dbReference type="GO" id="GO:0015562">
    <property type="term" value="F:efflux transmembrane transporter activity"/>
    <property type="evidence" value="ECO:0007669"/>
    <property type="project" value="InterPro"/>
</dbReference>
<proteinExistence type="inferred from homology"/>
<dbReference type="InterPro" id="IPR010130">
    <property type="entry name" value="T1SS_OMP_TolC"/>
</dbReference>
<dbReference type="STRING" id="284577.SAMN05216571_11376"/>
<keyword evidence="5" id="KW-0812">Transmembrane</keyword>
<dbReference type="EMBL" id="FNCI01000013">
    <property type="protein sequence ID" value="SDG43808.1"/>
    <property type="molecule type" value="Genomic_DNA"/>
</dbReference>
<dbReference type="NCBIfam" id="TIGR01844">
    <property type="entry name" value="type_I_sec_TolC"/>
    <property type="match status" value="1"/>
</dbReference>
<sequence>MRVRHCLLTLALGIVLHYPALAQEERRSLLDLSAYDNAADNAQASPALMDAKGSPILPSLPQLFEQALRHDADLSQERYQLDATRQGIPKAQAGLLPQVEASATYNYQKSQNYYTDNPSYDPGNDRVNPDYEARYQGRTKDAVWQVQLTQPLFSMERWRQVDRAEAQVEVGELKLAVGERNLALKVAEAYLNAFLASRKLGLLDSKRESFAAQSRQAQRAYDLGVGDRINLLEAQSRLDQAIADQIKAENELANGLSDLQRLTGQLPNFGAPALGDLTRADVATNWGDTDTWLERAKANLQVQLARAQRRAAQADTGVRSAGHYPELNLNVSYSDRASNDPFRESQDAAASLQLAVPIYQGGYTTSDVRQSELTVKARQAAVTNELNLARQEARKRLRSLQGDVRQLDALQQSIQSSRLFLEAAEKGEQLGMRDLVDVLDARAELYDLRIKFVEALCQYLLDDLNLHASVGELDTPDLVDAMALLVRITGEGDMSQISDVTRLNRFEANG</sequence>
<gene>
    <name evidence="9" type="ORF">SAMN05216571_11376</name>
</gene>
<protein>
    <submittedName>
        <fullName evidence="9">Outer membrane protein</fullName>
    </submittedName>
</protein>
<dbReference type="GO" id="GO:0009279">
    <property type="term" value="C:cell outer membrane"/>
    <property type="evidence" value="ECO:0007669"/>
    <property type="project" value="UniProtKB-SubCell"/>
</dbReference>
<evidence type="ECO:0000256" key="7">
    <source>
        <dbReference type="ARBA" id="ARBA00023237"/>
    </source>
</evidence>
<dbReference type="InterPro" id="IPR003423">
    <property type="entry name" value="OMP_efflux"/>
</dbReference>
<evidence type="ECO:0000256" key="5">
    <source>
        <dbReference type="ARBA" id="ARBA00022692"/>
    </source>
</evidence>
<keyword evidence="4" id="KW-1134">Transmembrane beta strand</keyword>
<dbReference type="Proteomes" id="UP000198641">
    <property type="component" value="Unassembled WGS sequence"/>
</dbReference>
<dbReference type="RefSeq" id="WP_092527773.1">
    <property type="nucleotide sequence ID" value="NZ_FNCI01000013.1"/>
</dbReference>
<organism evidence="9 10">
    <name type="scientific">Onishia taeanensis</name>
    <dbReference type="NCBI Taxonomy" id="284577"/>
    <lineage>
        <taxon>Bacteria</taxon>
        <taxon>Pseudomonadati</taxon>
        <taxon>Pseudomonadota</taxon>
        <taxon>Gammaproteobacteria</taxon>
        <taxon>Oceanospirillales</taxon>
        <taxon>Halomonadaceae</taxon>
        <taxon>Onishia</taxon>
    </lineage>
</organism>
<keyword evidence="6" id="KW-0472">Membrane</keyword>
<evidence type="ECO:0000256" key="1">
    <source>
        <dbReference type="ARBA" id="ARBA00004442"/>
    </source>
</evidence>
<keyword evidence="10" id="KW-1185">Reference proteome</keyword>
<reference evidence="9 10" key="1">
    <citation type="submission" date="2016-10" db="EMBL/GenBank/DDBJ databases">
        <authorList>
            <person name="de Groot N.N."/>
        </authorList>
    </citation>
    <scope>NUCLEOTIDE SEQUENCE [LARGE SCALE GENOMIC DNA]</scope>
    <source>
        <strain evidence="9 10">BH539</strain>
    </source>
</reference>
<keyword evidence="3" id="KW-0813">Transport</keyword>
<dbReference type="OrthoDB" id="9813458at2"/>
<dbReference type="AlphaFoldDB" id="A0A1G7U8V3"/>
<evidence type="ECO:0000313" key="9">
    <source>
        <dbReference type="EMBL" id="SDG43808.1"/>
    </source>
</evidence>